<dbReference type="Proteomes" id="UP000019763">
    <property type="component" value="Unassembled WGS sequence"/>
</dbReference>
<comment type="caution">
    <text evidence="1">The sequence shown here is derived from an EMBL/GenBank/DDBJ whole genome shotgun (WGS) entry which is preliminary data.</text>
</comment>
<reference evidence="1" key="1">
    <citation type="submission" date="2013-12" db="EMBL/GenBank/DDBJ databases">
        <authorList>
            <person name="Omoto C.K."/>
            <person name="Sibley D."/>
            <person name="Venepally P."/>
            <person name="Hadjithomas M."/>
            <person name="Karamycheva S."/>
            <person name="Brunk B."/>
            <person name="Roos D."/>
            <person name="Caler E."/>
            <person name="Lorenzi H."/>
        </authorList>
    </citation>
    <scope>NUCLEOTIDE SEQUENCE</scope>
</reference>
<sequence>MAGFLTPLLTAAVYTGRDKPLLELERKDPQSLIEAALTELSDLPPDVTFATLRYLVTIVKRTNLSTEVYRQFFKSLVEDRWLALRGETETDVLVMTAYCDLAGQVSRRAQLQAEEYLHLVALLSTGLVQLLGRGGGAGAGAGPAQNDGLKVSCFSRVLRELFTRRLPAYRSTQRRVLNAVLEDHSTVVTRYVEQFWAQQHLAADSTTASATGALPFREFKSMVQAMVLSPVFPDPTAPNVPVEVFAASLDASGLCTAVLHGGAALEPVVACALAQAAEWPIAAQYSVLLSLAAAQPATFEQLVAQGAPPTASLQPLVAEVRAHTLPALCESLEDHIAHSCARAVDVALETAGDAGDAWTVADGVAVVLLGRSRLVARELAQFNDSVINALLATHVADLTVEKSSS</sequence>
<proteinExistence type="predicted"/>
<accession>A0A023B3A2</accession>
<name>A0A023B3A2_GRENI</name>
<gene>
    <name evidence="1" type="ORF">GNI_113240</name>
</gene>
<evidence type="ECO:0000313" key="2">
    <source>
        <dbReference type="Proteomes" id="UP000019763"/>
    </source>
</evidence>
<dbReference type="EMBL" id="AFNH02000847">
    <property type="protein sequence ID" value="EZG55425.1"/>
    <property type="molecule type" value="Genomic_DNA"/>
</dbReference>
<dbReference type="VEuPathDB" id="CryptoDB:GNI_113240"/>
<protein>
    <submittedName>
        <fullName evidence="1">Uncharacterized protein</fullName>
    </submittedName>
</protein>
<dbReference type="GeneID" id="22913985"/>
<dbReference type="RefSeq" id="XP_011131565.1">
    <property type="nucleotide sequence ID" value="XM_011133263.1"/>
</dbReference>
<keyword evidence="2" id="KW-1185">Reference proteome</keyword>
<dbReference type="AlphaFoldDB" id="A0A023B3A2"/>
<evidence type="ECO:0000313" key="1">
    <source>
        <dbReference type="EMBL" id="EZG55425.1"/>
    </source>
</evidence>
<organism evidence="1 2">
    <name type="scientific">Gregarina niphandrodes</name>
    <name type="common">Septate eugregarine</name>
    <dbReference type="NCBI Taxonomy" id="110365"/>
    <lineage>
        <taxon>Eukaryota</taxon>
        <taxon>Sar</taxon>
        <taxon>Alveolata</taxon>
        <taxon>Apicomplexa</taxon>
        <taxon>Conoidasida</taxon>
        <taxon>Gregarinasina</taxon>
        <taxon>Eugregarinorida</taxon>
        <taxon>Gregarinidae</taxon>
        <taxon>Gregarina</taxon>
    </lineage>
</organism>